<evidence type="ECO:0000313" key="1">
    <source>
        <dbReference type="EMBL" id="KAI7997107.1"/>
    </source>
</evidence>
<reference evidence="1 2" key="1">
    <citation type="journal article" date="2022" name="Plant J.">
        <title>Chromosome-level genome of Camellia lanceoleosa provides a valuable resource for understanding genome evolution and self-incompatibility.</title>
        <authorList>
            <person name="Gong W."/>
            <person name="Xiao S."/>
            <person name="Wang L."/>
            <person name="Liao Z."/>
            <person name="Chang Y."/>
            <person name="Mo W."/>
            <person name="Hu G."/>
            <person name="Li W."/>
            <person name="Zhao G."/>
            <person name="Zhu H."/>
            <person name="Hu X."/>
            <person name="Ji K."/>
            <person name="Xiang X."/>
            <person name="Song Q."/>
            <person name="Yuan D."/>
            <person name="Jin S."/>
            <person name="Zhang L."/>
        </authorList>
    </citation>
    <scope>NUCLEOTIDE SEQUENCE [LARGE SCALE GENOMIC DNA]</scope>
    <source>
        <strain evidence="1">SQ_2022a</strain>
    </source>
</reference>
<comment type="caution">
    <text evidence="1">The sequence shown here is derived from an EMBL/GenBank/DDBJ whole genome shotgun (WGS) entry which is preliminary data.</text>
</comment>
<gene>
    <name evidence="1" type="ORF">LOK49_LG10G00383</name>
</gene>
<proteinExistence type="predicted"/>
<dbReference type="Proteomes" id="UP001060215">
    <property type="component" value="Chromosome 10"/>
</dbReference>
<name>A0ACC0G7K2_9ERIC</name>
<evidence type="ECO:0000313" key="2">
    <source>
        <dbReference type="Proteomes" id="UP001060215"/>
    </source>
</evidence>
<keyword evidence="2" id="KW-1185">Reference proteome</keyword>
<dbReference type="EMBL" id="CM045767">
    <property type="protein sequence ID" value="KAI7997107.1"/>
    <property type="molecule type" value="Genomic_DNA"/>
</dbReference>
<protein>
    <submittedName>
        <fullName evidence="1">AAA domain-containing protein P22H7.05c</fullName>
    </submittedName>
</protein>
<organism evidence="1 2">
    <name type="scientific">Camellia lanceoleosa</name>
    <dbReference type="NCBI Taxonomy" id="1840588"/>
    <lineage>
        <taxon>Eukaryota</taxon>
        <taxon>Viridiplantae</taxon>
        <taxon>Streptophyta</taxon>
        <taxon>Embryophyta</taxon>
        <taxon>Tracheophyta</taxon>
        <taxon>Spermatophyta</taxon>
        <taxon>Magnoliopsida</taxon>
        <taxon>eudicotyledons</taxon>
        <taxon>Gunneridae</taxon>
        <taxon>Pentapetalae</taxon>
        <taxon>asterids</taxon>
        <taxon>Ericales</taxon>
        <taxon>Theaceae</taxon>
        <taxon>Camellia</taxon>
    </lineage>
</organism>
<accession>A0ACC0G7K2</accession>
<sequence>MRQVGVLCTATLVAVQENVRKLESDHNNAKFLARKFLEMRKLSNDAWRKDVEAGEKWLENCGEDEEFLKRESKRLHRDLLRIAPVYIGGSNSENEKQFQGWESFFGLQDVIRCMKEVVILPLLYPEFFSNMGLTPPRGVLLHGYPGTGKTLVVRALIGSCACGDKWIAYFARKGADCLGKYVGDAERQLRLLFEFFEKSIIALRRNCPLQEILSAAEKKASHGKRPPLPTFAVEKRDWLESLACAPPPSSQRGAGMAANYVVSSPLRSHLIPCLRQPLSRLLVSLYLDERLLLPPHLYKAATLIKSVIVSALDEEKVPSDHCLASVKPSALISGVLNLDLIGFTVLYLHRGGNDASHSAEATARRGSTSFARPDVDMHSRSGMATLSTIGAVASAMGLAVEKSSKVVCSKPKFPSNFAFYVFNIG</sequence>